<sequence length="100" mass="10618">MPITQVAEDASHHPPGVRPIAVDASARASWAVAGPAVSLTVPRRLRRKVTHPATTVSMISDVAQFVNSTTTITLARTTSGARACDVDRLCARRGWVGWSA</sequence>
<evidence type="ECO:0000313" key="1">
    <source>
        <dbReference type="EMBL" id="TQN47177.1"/>
    </source>
</evidence>
<dbReference type="AlphaFoldDB" id="A0A543PSY2"/>
<reference evidence="1 2" key="1">
    <citation type="submission" date="2019-06" db="EMBL/GenBank/DDBJ databases">
        <title>Sequencing the genomes of 1000 actinobacteria strains.</title>
        <authorList>
            <person name="Klenk H.-P."/>
        </authorList>
    </citation>
    <scope>NUCLEOTIDE SEQUENCE [LARGE SCALE GENOMIC DNA]</scope>
    <source>
        <strain evidence="1 2">DSM 21776</strain>
    </source>
</reference>
<proteinExistence type="predicted"/>
<protein>
    <submittedName>
        <fullName evidence="1">Uncharacterized protein</fullName>
    </submittedName>
</protein>
<gene>
    <name evidence="1" type="ORF">FHX52_0270</name>
</gene>
<accession>A0A543PSY2</accession>
<dbReference type="EMBL" id="VFQF01000001">
    <property type="protein sequence ID" value="TQN47177.1"/>
    <property type="molecule type" value="Genomic_DNA"/>
</dbReference>
<name>A0A543PSY2_9MICO</name>
<evidence type="ECO:0000313" key="2">
    <source>
        <dbReference type="Proteomes" id="UP000320085"/>
    </source>
</evidence>
<dbReference type="Proteomes" id="UP000320085">
    <property type="component" value="Unassembled WGS sequence"/>
</dbReference>
<organism evidence="1 2">
    <name type="scientific">Humibacillus xanthopallidus</name>
    <dbReference type="NCBI Taxonomy" id="412689"/>
    <lineage>
        <taxon>Bacteria</taxon>
        <taxon>Bacillati</taxon>
        <taxon>Actinomycetota</taxon>
        <taxon>Actinomycetes</taxon>
        <taxon>Micrococcales</taxon>
        <taxon>Intrasporangiaceae</taxon>
        <taxon>Humibacillus</taxon>
    </lineage>
</organism>
<comment type="caution">
    <text evidence="1">The sequence shown here is derived from an EMBL/GenBank/DDBJ whole genome shotgun (WGS) entry which is preliminary data.</text>
</comment>